<keyword evidence="3" id="KW-1185">Reference proteome</keyword>
<name>A0A8B2NG92_9HYPH</name>
<dbReference type="Pfam" id="PF14588">
    <property type="entry name" value="YjgF_endoribonc"/>
    <property type="match status" value="1"/>
</dbReference>
<evidence type="ECO:0000259" key="1">
    <source>
        <dbReference type="Pfam" id="PF14588"/>
    </source>
</evidence>
<dbReference type="InterPro" id="IPR013813">
    <property type="entry name" value="Endoribo_LPSP/chorism_mut-like"/>
</dbReference>
<dbReference type="PANTHER" id="PTHR43760:SF1">
    <property type="entry name" value="ENDORIBONUCLEASE L-PSP_CHORISMATE MUTASE-LIKE DOMAIN-CONTAINING PROTEIN"/>
    <property type="match status" value="1"/>
</dbReference>
<protein>
    <recommendedName>
        <fullName evidence="1">Endoribonuclease L-PSP/chorismate mutase-like domain-containing protein</fullName>
    </recommendedName>
</protein>
<sequence>MSQVEEKLAKMDLVLPEAGAPAGSYVPTVLTGNLLYVSGQISVDADGAMMKGRCGETIGVEEGQAAAQRCALAILAQVKAAVGSLDKVVRVVKLNGFVNSAPAFGDHPKVINGASDLMVELFGDKGKHARAAVGVANLPFGVAVEVEAVIEVAS</sequence>
<dbReference type="RefSeq" id="WP_111350697.1">
    <property type="nucleotide sequence ID" value="NZ_QHHQ01000007.1"/>
</dbReference>
<organism evidence="2 3">
    <name type="scientific">Acuticoccus sediminis</name>
    <dbReference type="NCBI Taxonomy" id="2184697"/>
    <lineage>
        <taxon>Bacteria</taxon>
        <taxon>Pseudomonadati</taxon>
        <taxon>Pseudomonadota</taxon>
        <taxon>Alphaproteobacteria</taxon>
        <taxon>Hyphomicrobiales</taxon>
        <taxon>Amorphaceae</taxon>
        <taxon>Acuticoccus</taxon>
    </lineage>
</organism>
<feature type="domain" description="Endoribonuclease L-PSP/chorismate mutase-like" evidence="1">
    <location>
        <begin position="6"/>
        <end position="138"/>
    </location>
</feature>
<evidence type="ECO:0000313" key="3">
    <source>
        <dbReference type="Proteomes" id="UP000249590"/>
    </source>
</evidence>
<gene>
    <name evidence="2" type="ORF">DLJ53_25880</name>
</gene>
<reference evidence="2 3" key="1">
    <citation type="submission" date="2018-05" db="EMBL/GenBank/DDBJ databases">
        <title>Acuticoccus sediminis sp. nov., isolated from deep-sea sediment of Indian Ocean.</title>
        <authorList>
            <person name="Liu X."/>
            <person name="Lai Q."/>
            <person name="Du Y."/>
            <person name="Sun F."/>
            <person name="Zhang X."/>
            <person name="Wang S."/>
            <person name="Shao Z."/>
        </authorList>
    </citation>
    <scope>NUCLEOTIDE SEQUENCE [LARGE SCALE GENOMIC DNA]</scope>
    <source>
        <strain evidence="2 3">PTG4-2</strain>
    </source>
</reference>
<evidence type="ECO:0000313" key="2">
    <source>
        <dbReference type="EMBL" id="RAH98151.1"/>
    </source>
</evidence>
<dbReference type="Gene3D" id="3.30.1330.40">
    <property type="entry name" value="RutC-like"/>
    <property type="match status" value="1"/>
</dbReference>
<dbReference type="PANTHER" id="PTHR43760">
    <property type="entry name" value="ENDORIBONUCLEASE-RELATED"/>
    <property type="match status" value="1"/>
</dbReference>
<dbReference type="EMBL" id="QHHQ01000007">
    <property type="protein sequence ID" value="RAH98151.1"/>
    <property type="molecule type" value="Genomic_DNA"/>
</dbReference>
<comment type="caution">
    <text evidence="2">The sequence shown here is derived from an EMBL/GenBank/DDBJ whole genome shotgun (WGS) entry which is preliminary data.</text>
</comment>
<dbReference type="InterPro" id="IPR035959">
    <property type="entry name" value="RutC-like_sf"/>
</dbReference>
<dbReference type="AlphaFoldDB" id="A0A8B2NG92"/>
<dbReference type="SUPFAM" id="SSF55298">
    <property type="entry name" value="YjgF-like"/>
    <property type="match status" value="1"/>
</dbReference>
<proteinExistence type="predicted"/>
<dbReference type="CDD" id="cd02199">
    <property type="entry name" value="YjgF_YER057c_UK114_like_1"/>
    <property type="match status" value="1"/>
</dbReference>
<dbReference type="OrthoDB" id="9806350at2"/>
<dbReference type="Proteomes" id="UP000249590">
    <property type="component" value="Unassembled WGS sequence"/>
</dbReference>
<accession>A0A8B2NG92</accession>